<keyword evidence="10" id="KW-0378">Hydrolase</keyword>
<feature type="compositionally biased region" description="Gly residues" evidence="8">
    <location>
        <begin position="8"/>
        <end position="40"/>
    </location>
</feature>
<dbReference type="eggNOG" id="COG0330">
    <property type="taxonomic scope" value="Bacteria"/>
</dbReference>
<evidence type="ECO:0000259" key="9">
    <source>
        <dbReference type="SMART" id="SM00244"/>
    </source>
</evidence>
<evidence type="ECO:0000256" key="3">
    <source>
        <dbReference type="ARBA" id="ARBA00022692"/>
    </source>
</evidence>
<dbReference type="GO" id="GO:0016020">
    <property type="term" value="C:membrane"/>
    <property type="evidence" value="ECO:0007669"/>
    <property type="project" value="UniProtKB-SubCell"/>
</dbReference>
<dbReference type="EMBL" id="CP001751">
    <property type="protein sequence ID" value="ADE38961.1"/>
    <property type="molecule type" value="Genomic_DNA"/>
</dbReference>
<keyword evidence="3 6" id="KW-0812">Transmembrane</keyword>
<dbReference type="SUPFAM" id="SSF117892">
    <property type="entry name" value="Band 7/SPFH domain"/>
    <property type="match status" value="1"/>
</dbReference>
<evidence type="ECO:0000256" key="2">
    <source>
        <dbReference type="ARBA" id="ARBA00006971"/>
    </source>
</evidence>
<dbReference type="KEGG" id="apb:SAR116_0718"/>
<keyword evidence="11" id="KW-1185">Reference proteome</keyword>
<evidence type="ECO:0000313" key="11">
    <source>
        <dbReference type="Proteomes" id="UP000007460"/>
    </source>
</evidence>
<evidence type="ECO:0000256" key="1">
    <source>
        <dbReference type="ARBA" id="ARBA00004167"/>
    </source>
</evidence>
<protein>
    <recommendedName>
        <fullName evidence="6">Protein HflK</fullName>
    </recommendedName>
</protein>
<dbReference type="HOGENOM" id="CLU_039173_0_1_5"/>
<feature type="region of interest" description="Disordered" evidence="8">
    <location>
        <begin position="1"/>
        <end position="46"/>
    </location>
</feature>
<evidence type="ECO:0000313" key="10">
    <source>
        <dbReference type="EMBL" id="ADE38961.1"/>
    </source>
</evidence>
<accession>D5BRR4</accession>
<keyword evidence="4 6" id="KW-1133">Transmembrane helix</keyword>
<keyword evidence="5 6" id="KW-0472">Membrane</keyword>
<dbReference type="InterPro" id="IPR001107">
    <property type="entry name" value="Band_7"/>
</dbReference>
<comment type="subcellular location">
    <subcellularLocation>
        <location evidence="1">Membrane</location>
        <topology evidence="1">Single-pass membrane protein</topology>
    </subcellularLocation>
</comment>
<dbReference type="InterPro" id="IPR036013">
    <property type="entry name" value="Band_7/SPFH_dom_sf"/>
</dbReference>
<feature type="domain" description="Band 7" evidence="9">
    <location>
        <begin position="85"/>
        <end position="263"/>
    </location>
</feature>
<dbReference type="Pfam" id="PF12221">
    <property type="entry name" value="HflK_N"/>
    <property type="match status" value="1"/>
</dbReference>
<dbReference type="SMART" id="SM00244">
    <property type="entry name" value="PHB"/>
    <property type="match status" value="1"/>
</dbReference>
<dbReference type="STRING" id="488538.SAR116_0718"/>
<dbReference type="GO" id="GO:0016787">
    <property type="term" value="F:hydrolase activity"/>
    <property type="evidence" value="ECO:0007669"/>
    <property type="project" value="UniProtKB-KW"/>
</dbReference>
<evidence type="ECO:0000256" key="4">
    <source>
        <dbReference type="ARBA" id="ARBA00022989"/>
    </source>
</evidence>
<evidence type="ECO:0000256" key="6">
    <source>
        <dbReference type="RuleBase" id="RU364113"/>
    </source>
</evidence>
<reference evidence="10 11" key="1">
    <citation type="journal article" date="2010" name="J. Bacteriol.">
        <title>Complete genome sequence of "Candidatus Puniceispirillum marinum" IMCC1322, a representative of the SAR116 clade in the Alphaproteobacteria.</title>
        <authorList>
            <person name="Oh H.M."/>
            <person name="Kwon K.K."/>
            <person name="Kang I."/>
            <person name="Kang S.G."/>
            <person name="Lee J.H."/>
            <person name="Kim S.J."/>
            <person name="Cho J.C."/>
        </authorList>
    </citation>
    <scope>NUCLEOTIDE SEQUENCE [LARGE SCALE GENOMIC DNA]</scope>
    <source>
        <strain evidence="10 11">IMCC1322</strain>
    </source>
</reference>
<dbReference type="InterPro" id="IPR050710">
    <property type="entry name" value="Band7/mec-2_domain"/>
</dbReference>
<dbReference type="PANTHER" id="PTHR43327">
    <property type="entry name" value="STOMATIN-LIKE PROTEIN 2, MITOCHONDRIAL"/>
    <property type="match status" value="1"/>
</dbReference>
<evidence type="ECO:0000256" key="8">
    <source>
        <dbReference type="SAM" id="MobiDB-lite"/>
    </source>
</evidence>
<dbReference type="OrthoDB" id="9779595at2"/>
<dbReference type="InterPro" id="IPR010201">
    <property type="entry name" value="HflK"/>
</dbReference>
<sequence>MPWNNQGNDGGGPWGQGGGTGGNNGGGSGPWGQGGSGGGKPPQDIDELVQQGRDTLRRIIPGGGQSSGRSFILLLIIFAGIWAATGFYRVNPQQQGVVLRFGEWVRTTAPGLHYHIPFPVETVLTPEVTRDNRIEIGYRDVGGSSSSRRDIADESQMITGDENIVDIDFVVFWRVSDAGQYLFNLAEPDETIKVAAEAVMREIIGRTTIQTVLTEGRQEIQVQARQQLQDLLDEYKAGVRVRDVQLLAVDPPADVIDAFNEVQRARQDRDKLKNQADAFRNDIVPRARGEAAQLVAEAQAYEAEVVNRAKGDASRFDQVYKAYLQNKDVTKERIYIETIEKILSNVDKIIIDESSSGNGVVPYLPLNELNKKSGGN</sequence>
<dbReference type="CDD" id="cd03404">
    <property type="entry name" value="SPFH_HflK"/>
    <property type="match status" value="1"/>
</dbReference>
<name>D5BRR4_PUNMI</name>
<dbReference type="InterPro" id="IPR020980">
    <property type="entry name" value="Membrane_HflK_N"/>
</dbReference>
<keyword evidence="7" id="KW-0175">Coiled coil</keyword>
<proteinExistence type="inferred from homology"/>
<dbReference type="PANTHER" id="PTHR43327:SF2">
    <property type="entry name" value="MODULATOR OF FTSH PROTEASE HFLK"/>
    <property type="match status" value="1"/>
</dbReference>
<gene>
    <name evidence="10" type="ordered locus">SAR116_0718</name>
</gene>
<organism evidence="10 11">
    <name type="scientific">Puniceispirillum marinum (strain IMCC1322)</name>
    <dbReference type="NCBI Taxonomy" id="488538"/>
    <lineage>
        <taxon>Bacteria</taxon>
        <taxon>Pseudomonadati</taxon>
        <taxon>Pseudomonadota</taxon>
        <taxon>Alphaproteobacteria</taxon>
        <taxon>Candidatus Puniceispirillales</taxon>
        <taxon>Candidatus Puniceispirillaceae</taxon>
        <taxon>Candidatus Puniceispirillum</taxon>
    </lineage>
</organism>
<dbReference type="Gene3D" id="3.30.479.30">
    <property type="entry name" value="Band 7 domain"/>
    <property type="match status" value="1"/>
</dbReference>
<comment type="subunit">
    <text evidence="6">HflC and HflK may interact to form a multimeric complex.</text>
</comment>
<feature type="coiled-coil region" evidence="7">
    <location>
        <begin position="255"/>
        <end position="304"/>
    </location>
</feature>
<comment type="similarity">
    <text evidence="2 6">Belongs to the band 7/mec-2 family. HflK subfamily.</text>
</comment>
<dbReference type="Proteomes" id="UP000007460">
    <property type="component" value="Chromosome"/>
</dbReference>
<evidence type="ECO:0000256" key="7">
    <source>
        <dbReference type="SAM" id="Coils"/>
    </source>
</evidence>
<feature type="transmembrane region" description="Helical" evidence="6">
    <location>
        <begin position="71"/>
        <end position="90"/>
    </location>
</feature>
<evidence type="ECO:0000256" key="5">
    <source>
        <dbReference type="ARBA" id="ARBA00023136"/>
    </source>
</evidence>
<dbReference type="Pfam" id="PF01145">
    <property type="entry name" value="Band_7"/>
    <property type="match status" value="1"/>
</dbReference>
<dbReference type="NCBIfam" id="TIGR01933">
    <property type="entry name" value="hflK"/>
    <property type="match status" value="1"/>
</dbReference>
<dbReference type="AlphaFoldDB" id="D5BRR4"/>
<dbReference type="RefSeq" id="WP_013045590.1">
    <property type="nucleotide sequence ID" value="NC_014010.1"/>
</dbReference>
<comment type="function">
    <text evidence="6">HflC and HflK could encode or regulate a protease.</text>
</comment>